<dbReference type="EnsemblPlants" id="AUR62005666-RA">
    <property type="protein sequence ID" value="AUR62005666-RA:cds"/>
    <property type="gene ID" value="AUR62005666"/>
</dbReference>
<dbReference type="PANTHER" id="PTHR31374">
    <property type="entry name" value="AUXIN-INDUCED PROTEIN-LIKE-RELATED"/>
    <property type="match status" value="1"/>
</dbReference>
<dbReference type="Pfam" id="PF02519">
    <property type="entry name" value="Auxin_inducible"/>
    <property type="match status" value="1"/>
</dbReference>
<dbReference type="KEGG" id="cqi:110713929"/>
<evidence type="ECO:0000313" key="3">
    <source>
        <dbReference type="Proteomes" id="UP000596660"/>
    </source>
</evidence>
<dbReference type="GeneID" id="110713929"/>
<gene>
    <name evidence="2" type="primary">LOC110713929</name>
</gene>
<dbReference type="AlphaFoldDB" id="A0A803L1C8"/>
<dbReference type="OrthoDB" id="660486at2759"/>
<reference evidence="2" key="1">
    <citation type="journal article" date="2017" name="Nature">
        <title>The genome of Chenopodium quinoa.</title>
        <authorList>
            <person name="Jarvis D.E."/>
            <person name="Ho Y.S."/>
            <person name="Lightfoot D.J."/>
            <person name="Schmoeckel S.M."/>
            <person name="Li B."/>
            <person name="Borm T.J.A."/>
            <person name="Ohyanagi H."/>
            <person name="Mineta K."/>
            <person name="Michell C.T."/>
            <person name="Saber N."/>
            <person name="Kharbatia N.M."/>
            <person name="Rupper R.R."/>
            <person name="Sharp A.R."/>
            <person name="Dally N."/>
            <person name="Boughton B.A."/>
            <person name="Woo Y.H."/>
            <person name="Gao G."/>
            <person name="Schijlen E.G.W.M."/>
            <person name="Guo X."/>
            <person name="Momin A.A."/>
            <person name="Negrao S."/>
            <person name="Al-Babili S."/>
            <person name="Gehring C."/>
            <person name="Roessner U."/>
            <person name="Jung C."/>
            <person name="Murphy K."/>
            <person name="Arold S.T."/>
            <person name="Gojobori T."/>
            <person name="van der Linden C.G."/>
            <person name="van Loo E.N."/>
            <person name="Jellen E.N."/>
            <person name="Maughan P.J."/>
            <person name="Tester M."/>
        </authorList>
    </citation>
    <scope>NUCLEOTIDE SEQUENCE [LARGE SCALE GENOMIC DNA]</scope>
    <source>
        <strain evidence="2">cv. PI 614886</strain>
    </source>
</reference>
<dbReference type="Proteomes" id="UP000596660">
    <property type="component" value="Unplaced"/>
</dbReference>
<reference evidence="2" key="2">
    <citation type="submission" date="2021-03" db="UniProtKB">
        <authorList>
            <consortium name="EnsemblPlants"/>
        </authorList>
    </citation>
    <scope>IDENTIFICATION</scope>
</reference>
<dbReference type="Gramene" id="AUR62005666-RA">
    <property type="protein sequence ID" value="AUR62005666-RA:cds"/>
    <property type="gene ID" value="AUR62005666"/>
</dbReference>
<dbReference type="RefSeq" id="XP_021748074.1">
    <property type="nucleotide sequence ID" value="XM_021892382.1"/>
</dbReference>
<organism evidence="2 3">
    <name type="scientific">Chenopodium quinoa</name>
    <name type="common">Quinoa</name>
    <dbReference type="NCBI Taxonomy" id="63459"/>
    <lineage>
        <taxon>Eukaryota</taxon>
        <taxon>Viridiplantae</taxon>
        <taxon>Streptophyta</taxon>
        <taxon>Embryophyta</taxon>
        <taxon>Tracheophyta</taxon>
        <taxon>Spermatophyta</taxon>
        <taxon>Magnoliopsida</taxon>
        <taxon>eudicotyledons</taxon>
        <taxon>Gunneridae</taxon>
        <taxon>Pentapetalae</taxon>
        <taxon>Caryophyllales</taxon>
        <taxon>Chenopodiaceae</taxon>
        <taxon>Chenopodioideae</taxon>
        <taxon>Atripliceae</taxon>
        <taxon>Chenopodium</taxon>
    </lineage>
</organism>
<comment type="similarity">
    <text evidence="1">Belongs to the ARG7 family.</text>
</comment>
<name>A0A803L1C8_CHEQI</name>
<proteinExistence type="inferred from homology"/>
<protein>
    <submittedName>
        <fullName evidence="2">Uncharacterized protein</fullName>
    </submittedName>
</protein>
<dbReference type="InterPro" id="IPR003676">
    <property type="entry name" value="SAUR_fam"/>
</dbReference>
<sequence length="182" mass="20321">MEGLQDKRKKGSVLKKTWERCKSIGHGQVLVRAPSSSLLSIPSSPDRSRMVKSKSWSALCPSSPLSPRLDKLSGSNNRNPRVSPLSPKGCLSVYVGPDKQRFVIKISCTNHPLFKVLLEQAESEYGFHDGPIMLPCEVDLFVKVLYEMEANDPEDSTNSTRCRFPRRSSSYHLLTTSSRLIA</sequence>
<accession>A0A803L1C8</accession>
<evidence type="ECO:0000256" key="1">
    <source>
        <dbReference type="ARBA" id="ARBA00006974"/>
    </source>
</evidence>
<evidence type="ECO:0000313" key="2">
    <source>
        <dbReference type="EnsemblPlants" id="AUR62005666-RA:cds"/>
    </source>
</evidence>
<dbReference type="OMA" id="VWERCKS"/>
<dbReference type="PANTHER" id="PTHR31374:SF118">
    <property type="entry name" value="OS01G0924966 PROTEIN"/>
    <property type="match status" value="1"/>
</dbReference>
<keyword evidence="3" id="KW-1185">Reference proteome</keyword>
<dbReference type="GO" id="GO:0009733">
    <property type="term" value="P:response to auxin"/>
    <property type="evidence" value="ECO:0007669"/>
    <property type="project" value="InterPro"/>
</dbReference>